<comment type="caution">
    <text evidence="8">The sequence shown here is derived from an EMBL/GenBank/DDBJ whole genome shotgun (WGS) entry which is preliminary data.</text>
</comment>
<dbReference type="GO" id="GO:0008643">
    <property type="term" value="P:carbohydrate transport"/>
    <property type="evidence" value="ECO:0007669"/>
    <property type="project" value="InterPro"/>
</dbReference>
<dbReference type="AlphaFoldDB" id="A0A8J6XQF6"/>
<sequence>MAKLELKNLNKTYSPNVVPVKDLSLSVDDNEFLTLLGPSGCGKSTTLRMIAGLEEPTHGQIIMGGEDITFKQPGDRNMAMVFQSYALYPHMSVYENLASGLKLKKVGKPEIEHRVSEVAKLLGLEDLLYRKPGQLSGGQRQRVAVGRALVRRAQVYLLDEPLSNLDALLRERVRAEIKQLFAAQKAPVVYVTHDQTEAMTLSTQVAVLNNGYVQQLAPPSRIYNHPANLFVAGFVGSPQMNLLTLPCEGRYAILGDYRVPLPNIPTIPPQIVLGIRPENVRIAQPDDTQTFHAQVYLVENLGMHNLVSVRVASSRQESLTMRALLPTDQNWVEAEITLALPPQNIHWFDVQSGDLLG</sequence>
<dbReference type="PROSITE" id="PS50893">
    <property type="entry name" value="ABC_TRANSPORTER_2"/>
    <property type="match status" value="1"/>
</dbReference>
<dbReference type="CDD" id="cd03301">
    <property type="entry name" value="ABC_MalK_N"/>
    <property type="match status" value="1"/>
</dbReference>
<dbReference type="SMART" id="SM00382">
    <property type="entry name" value="AAA"/>
    <property type="match status" value="1"/>
</dbReference>
<dbReference type="PANTHER" id="PTHR43875:SF15">
    <property type="entry name" value="TREHALOSE IMPORT ATP-BINDING PROTEIN SUGC"/>
    <property type="match status" value="1"/>
</dbReference>
<evidence type="ECO:0000256" key="1">
    <source>
        <dbReference type="ARBA" id="ARBA00022448"/>
    </source>
</evidence>
<dbReference type="InterPro" id="IPR012340">
    <property type="entry name" value="NA-bd_OB-fold"/>
</dbReference>
<protein>
    <submittedName>
        <fullName evidence="8">ABC transporter ATP-binding protein</fullName>
    </submittedName>
</protein>
<evidence type="ECO:0000259" key="7">
    <source>
        <dbReference type="PROSITE" id="PS50893"/>
    </source>
</evidence>
<dbReference type="FunFam" id="3.40.50.300:FF:000042">
    <property type="entry name" value="Maltose/maltodextrin ABC transporter, ATP-binding protein"/>
    <property type="match status" value="1"/>
</dbReference>
<dbReference type="InterPro" id="IPR013611">
    <property type="entry name" value="Transp-assoc_OB_typ2"/>
</dbReference>
<dbReference type="PROSITE" id="PS00211">
    <property type="entry name" value="ABC_TRANSPORTER_1"/>
    <property type="match status" value="1"/>
</dbReference>
<reference evidence="8" key="1">
    <citation type="submission" date="2020-09" db="EMBL/GenBank/DDBJ databases">
        <title>Iningainema tapete sp. nov. (Scytonemataceae, Cyanobacteria) from greenhouses in central Florida (USA) produces two types of nodularin with biosynthetic potential for microcystin-LR and anabaenopeptins.</title>
        <authorList>
            <person name="Berthold D.E."/>
            <person name="Lefler F.W."/>
            <person name="Huang I.-S."/>
            <person name="Abdulla H."/>
            <person name="Zimba P.V."/>
            <person name="Laughinghouse H.D. IV."/>
        </authorList>
    </citation>
    <scope>NUCLEOTIDE SEQUENCE</scope>
    <source>
        <strain evidence="8">BLCCT55</strain>
    </source>
</reference>
<keyword evidence="1" id="KW-0813">Transport</keyword>
<keyword evidence="6" id="KW-0472">Membrane</keyword>
<dbReference type="Gene3D" id="2.40.50.100">
    <property type="match status" value="1"/>
</dbReference>
<dbReference type="Proteomes" id="UP000629098">
    <property type="component" value="Unassembled WGS sequence"/>
</dbReference>
<evidence type="ECO:0000256" key="2">
    <source>
        <dbReference type="ARBA" id="ARBA00022475"/>
    </source>
</evidence>
<keyword evidence="2" id="KW-1003">Cell membrane</keyword>
<feature type="domain" description="ABC transporter" evidence="7">
    <location>
        <begin position="4"/>
        <end position="235"/>
    </location>
</feature>
<evidence type="ECO:0000256" key="3">
    <source>
        <dbReference type="ARBA" id="ARBA00022741"/>
    </source>
</evidence>
<dbReference type="InterPro" id="IPR047641">
    <property type="entry name" value="ABC_transpr_MalK/UgpC-like"/>
</dbReference>
<dbReference type="InterPro" id="IPR003593">
    <property type="entry name" value="AAA+_ATPase"/>
</dbReference>
<proteinExistence type="predicted"/>
<keyword evidence="4 8" id="KW-0067">ATP-binding</keyword>
<dbReference type="SUPFAM" id="SSF50331">
    <property type="entry name" value="MOP-like"/>
    <property type="match status" value="1"/>
</dbReference>
<dbReference type="SUPFAM" id="SSF52540">
    <property type="entry name" value="P-loop containing nucleoside triphosphate hydrolases"/>
    <property type="match status" value="1"/>
</dbReference>
<dbReference type="InterPro" id="IPR008995">
    <property type="entry name" value="Mo/tungstate-bd_C_term_dom"/>
</dbReference>
<dbReference type="RefSeq" id="WP_190833954.1">
    <property type="nucleotide sequence ID" value="NZ_CAWPPI010000082.1"/>
</dbReference>
<dbReference type="Pfam" id="PF08402">
    <property type="entry name" value="TOBE_2"/>
    <property type="match status" value="1"/>
</dbReference>
<keyword evidence="5" id="KW-1278">Translocase</keyword>
<keyword evidence="9" id="KW-1185">Reference proteome</keyword>
<dbReference type="EMBL" id="JACXAE010000082">
    <property type="protein sequence ID" value="MBD2775491.1"/>
    <property type="molecule type" value="Genomic_DNA"/>
</dbReference>
<accession>A0A8J6XQF6</accession>
<evidence type="ECO:0000313" key="8">
    <source>
        <dbReference type="EMBL" id="MBD2775491.1"/>
    </source>
</evidence>
<name>A0A8J6XQF6_9CYAN</name>
<dbReference type="InterPro" id="IPR015855">
    <property type="entry name" value="ABC_transpr_MalK-like"/>
</dbReference>
<dbReference type="Gene3D" id="3.40.50.300">
    <property type="entry name" value="P-loop containing nucleotide triphosphate hydrolases"/>
    <property type="match status" value="1"/>
</dbReference>
<dbReference type="Gene3D" id="2.40.50.140">
    <property type="entry name" value="Nucleic acid-binding proteins"/>
    <property type="match status" value="1"/>
</dbReference>
<organism evidence="8 9">
    <name type="scientific">Iningainema tapete BLCC-T55</name>
    <dbReference type="NCBI Taxonomy" id="2748662"/>
    <lineage>
        <taxon>Bacteria</taxon>
        <taxon>Bacillati</taxon>
        <taxon>Cyanobacteriota</taxon>
        <taxon>Cyanophyceae</taxon>
        <taxon>Nostocales</taxon>
        <taxon>Scytonemataceae</taxon>
        <taxon>Iningainema tapete</taxon>
    </lineage>
</organism>
<dbReference type="GO" id="GO:0055052">
    <property type="term" value="C:ATP-binding cassette (ABC) transporter complex, substrate-binding subunit-containing"/>
    <property type="evidence" value="ECO:0007669"/>
    <property type="project" value="TreeGrafter"/>
</dbReference>
<dbReference type="InterPro" id="IPR017871">
    <property type="entry name" value="ABC_transporter-like_CS"/>
</dbReference>
<evidence type="ECO:0000256" key="5">
    <source>
        <dbReference type="ARBA" id="ARBA00022967"/>
    </source>
</evidence>
<dbReference type="InterPro" id="IPR027417">
    <property type="entry name" value="P-loop_NTPase"/>
</dbReference>
<dbReference type="GO" id="GO:0005524">
    <property type="term" value="F:ATP binding"/>
    <property type="evidence" value="ECO:0007669"/>
    <property type="project" value="UniProtKB-KW"/>
</dbReference>
<evidence type="ECO:0000313" key="9">
    <source>
        <dbReference type="Proteomes" id="UP000629098"/>
    </source>
</evidence>
<evidence type="ECO:0000256" key="4">
    <source>
        <dbReference type="ARBA" id="ARBA00022840"/>
    </source>
</evidence>
<dbReference type="PANTHER" id="PTHR43875">
    <property type="entry name" value="MALTODEXTRIN IMPORT ATP-BINDING PROTEIN MSMX"/>
    <property type="match status" value="1"/>
</dbReference>
<dbReference type="InterPro" id="IPR003439">
    <property type="entry name" value="ABC_transporter-like_ATP-bd"/>
</dbReference>
<dbReference type="GO" id="GO:0016887">
    <property type="term" value="F:ATP hydrolysis activity"/>
    <property type="evidence" value="ECO:0007669"/>
    <property type="project" value="InterPro"/>
</dbReference>
<gene>
    <name evidence="8" type="ORF">ICL16_26390</name>
</gene>
<keyword evidence="3" id="KW-0547">Nucleotide-binding</keyword>
<dbReference type="GO" id="GO:0140359">
    <property type="term" value="F:ABC-type transporter activity"/>
    <property type="evidence" value="ECO:0007669"/>
    <property type="project" value="InterPro"/>
</dbReference>
<dbReference type="Pfam" id="PF00005">
    <property type="entry name" value="ABC_tran"/>
    <property type="match status" value="1"/>
</dbReference>
<evidence type="ECO:0000256" key="6">
    <source>
        <dbReference type="ARBA" id="ARBA00023136"/>
    </source>
</evidence>